<accession>M6GJN8</accession>
<protein>
    <submittedName>
        <fullName evidence="1">Uncharacterized protein</fullName>
    </submittedName>
</protein>
<dbReference type="AlphaFoldDB" id="M6GJN8"/>
<dbReference type="EMBL" id="AFLW02000062">
    <property type="protein sequence ID" value="EMM83532.1"/>
    <property type="molecule type" value="Genomic_DNA"/>
</dbReference>
<evidence type="ECO:0000313" key="1">
    <source>
        <dbReference type="EMBL" id="EMM83532.1"/>
    </source>
</evidence>
<dbReference type="Proteomes" id="UP000012128">
    <property type="component" value="Unassembled WGS sequence"/>
</dbReference>
<comment type="caution">
    <text evidence="1">The sequence shown here is derived from an EMBL/GenBank/DDBJ whole genome shotgun (WGS) entry which is preliminary data.</text>
</comment>
<gene>
    <name evidence="1" type="ORF">LEP1GSC037_4482</name>
</gene>
<reference evidence="1 2" key="1">
    <citation type="submission" date="2013-01" db="EMBL/GenBank/DDBJ databases">
        <authorList>
            <person name="Harkins D.M."/>
            <person name="Durkin A.S."/>
            <person name="Brinkac L.M."/>
            <person name="Haft D.H."/>
            <person name="Selengut J.D."/>
            <person name="Sanka R."/>
            <person name="DePew J."/>
            <person name="Purushe J."/>
            <person name="Hospenthal D.R."/>
            <person name="Murray C.K."/>
            <person name="Pimentel G."/>
            <person name="Wasfy M."/>
            <person name="Parker T."/>
            <person name="Miller R.S."/>
            <person name="Vinetz J.M."/>
            <person name="Sutton G.G."/>
            <person name="Nierman W.C."/>
            <person name="Fouts D.E."/>
        </authorList>
    </citation>
    <scope>NUCLEOTIDE SEQUENCE [LARGE SCALE GENOMIC DNA]</scope>
    <source>
        <strain evidence="1 2">2006001854</strain>
    </source>
</reference>
<dbReference type="AntiFam" id="ANF00051">
    <property type="entry name" value="Translation of DNA tandem repeat"/>
</dbReference>
<proteinExistence type="predicted"/>
<evidence type="ECO:0000313" key="2">
    <source>
        <dbReference type="Proteomes" id="UP000012128"/>
    </source>
</evidence>
<sequence>MWELSQIAVLRTNFKIVGTHTYRKFFLFPYAKHTLVFTSKTISDEFNCKSCNNLKFIAKSQIVRVPQFQIYLKMKLNDNRISVEFFLQHYTKIEFFREFYCQKMSNKNPKEKKNGF</sequence>
<organism evidence="1 2">
    <name type="scientific">Leptospira interrogans str. 2006001854</name>
    <dbReference type="NCBI Taxonomy" id="1001590"/>
    <lineage>
        <taxon>Bacteria</taxon>
        <taxon>Pseudomonadati</taxon>
        <taxon>Spirochaetota</taxon>
        <taxon>Spirochaetia</taxon>
        <taxon>Leptospirales</taxon>
        <taxon>Leptospiraceae</taxon>
        <taxon>Leptospira</taxon>
    </lineage>
</organism>
<name>M6GJN8_LEPIR</name>